<dbReference type="Proteomes" id="UP000216189">
    <property type="component" value="Unassembled WGS sequence"/>
</dbReference>
<dbReference type="RefSeq" id="WP_094448967.1">
    <property type="nucleotide sequence ID" value="NZ_CP091802.1"/>
</dbReference>
<reference evidence="2 3" key="1">
    <citation type="submission" date="2017-08" db="EMBL/GenBank/DDBJ databases">
        <title>Comparative genomics of non-oral Prevotella species.</title>
        <authorList>
            <person name="Accetto T."/>
            <person name="Nograsek B."/>
            <person name="Avgustin G."/>
        </authorList>
    </citation>
    <scope>NUCLEOTIDE SEQUENCE [LARGE SCALE GENOMIC DNA]</scope>
    <source>
        <strain evidence="2 3">TC1-1</strain>
    </source>
</reference>
<keyword evidence="1" id="KW-0732">Signal</keyword>
<dbReference type="PROSITE" id="PS51257">
    <property type="entry name" value="PROKAR_LIPOPROTEIN"/>
    <property type="match status" value="1"/>
</dbReference>
<dbReference type="EMBL" id="NPJF01000059">
    <property type="protein sequence ID" value="OYP53633.1"/>
    <property type="molecule type" value="Genomic_DNA"/>
</dbReference>
<gene>
    <name evidence="2" type="ORF">CIK91_11695</name>
</gene>
<keyword evidence="3" id="KW-1185">Reference proteome</keyword>
<name>A0ABX4EF06_SEGBR</name>
<protein>
    <submittedName>
        <fullName evidence="2">Uncharacterized protein</fullName>
    </submittedName>
</protein>
<organism evidence="2 3">
    <name type="scientific">Segatella bryantii</name>
    <name type="common">Prevotella bryantii</name>
    <dbReference type="NCBI Taxonomy" id="77095"/>
    <lineage>
        <taxon>Bacteria</taxon>
        <taxon>Pseudomonadati</taxon>
        <taxon>Bacteroidota</taxon>
        <taxon>Bacteroidia</taxon>
        <taxon>Bacteroidales</taxon>
        <taxon>Prevotellaceae</taxon>
        <taxon>Segatella</taxon>
    </lineage>
</organism>
<feature type="signal peptide" evidence="1">
    <location>
        <begin position="1"/>
        <end position="22"/>
    </location>
</feature>
<proteinExistence type="predicted"/>
<comment type="caution">
    <text evidence="2">The sequence shown here is derived from an EMBL/GenBank/DDBJ whole genome shotgun (WGS) entry which is preliminary data.</text>
</comment>
<feature type="chain" id="PRO_5045775991" evidence="1">
    <location>
        <begin position="23"/>
        <end position="73"/>
    </location>
</feature>
<evidence type="ECO:0000313" key="3">
    <source>
        <dbReference type="Proteomes" id="UP000216189"/>
    </source>
</evidence>
<accession>A0ABX4EF06</accession>
<sequence length="73" mass="7973">MKKKLSLLFLVLGLVLFFSCTDDDSQVEKVQGSKVSSFIVSPDSAIAISNQAIRAILKIAKLEAHKVNDKLIV</sequence>
<evidence type="ECO:0000313" key="2">
    <source>
        <dbReference type="EMBL" id="OYP53633.1"/>
    </source>
</evidence>
<evidence type="ECO:0000256" key="1">
    <source>
        <dbReference type="SAM" id="SignalP"/>
    </source>
</evidence>